<feature type="compositionally biased region" description="Polar residues" evidence="1">
    <location>
        <begin position="1019"/>
        <end position="1029"/>
    </location>
</feature>
<dbReference type="InterPro" id="IPR035999">
    <property type="entry name" value="Sec7_dom_sf"/>
</dbReference>
<feature type="compositionally biased region" description="Polar residues" evidence="1">
    <location>
        <begin position="663"/>
        <end position="675"/>
    </location>
</feature>
<accession>A0A2S4W9H5</accession>
<reference evidence="5" key="3">
    <citation type="journal article" date="2018" name="Mol. Plant Microbe Interact.">
        <title>Genome sequence resources for the wheat stripe rust pathogen (Puccinia striiformis f. sp. tritici) and the barley stripe rust pathogen (Puccinia striiformis f. sp. hordei).</title>
        <authorList>
            <person name="Xia C."/>
            <person name="Wang M."/>
            <person name="Yin C."/>
            <person name="Cornejo O.E."/>
            <person name="Hulbert S.H."/>
            <person name="Chen X."/>
        </authorList>
    </citation>
    <scope>NUCLEOTIDE SEQUENCE [LARGE SCALE GENOMIC DNA]</scope>
    <source>
        <strain evidence="5">93TX-2</strain>
    </source>
</reference>
<dbReference type="InterPro" id="IPR011993">
    <property type="entry name" value="PH-like_dom_sf"/>
</dbReference>
<feature type="compositionally biased region" description="Polar residues" evidence="1">
    <location>
        <begin position="583"/>
        <end position="612"/>
    </location>
</feature>
<feature type="compositionally biased region" description="Gly residues" evidence="1">
    <location>
        <begin position="1345"/>
        <end position="1357"/>
    </location>
</feature>
<dbReference type="InterPro" id="IPR000904">
    <property type="entry name" value="Sec7_dom"/>
</dbReference>
<evidence type="ECO:0000256" key="1">
    <source>
        <dbReference type="SAM" id="MobiDB-lite"/>
    </source>
</evidence>
<dbReference type="PANTHER" id="PTHR10663">
    <property type="entry name" value="GUANYL-NUCLEOTIDE EXCHANGE FACTOR"/>
    <property type="match status" value="1"/>
</dbReference>
<feature type="compositionally biased region" description="Low complexity" evidence="1">
    <location>
        <begin position="1214"/>
        <end position="1229"/>
    </location>
</feature>
<dbReference type="Pfam" id="PF01369">
    <property type="entry name" value="Sec7"/>
    <property type="match status" value="1"/>
</dbReference>
<keyword evidence="5" id="KW-1185">Reference proteome</keyword>
<dbReference type="Proteomes" id="UP000238274">
    <property type="component" value="Unassembled WGS sequence"/>
</dbReference>
<feature type="region of interest" description="Disordered" evidence="1">
    <location>
        <begin position="1068"/>
        <end position="1124"/>
    </location>
</feature>
<comment type="caution">
    <text evidence="4">The sequence shown here is derived from an EMBL/GenBank/DDBJ whole genome shotgun (WGS) entry which is preliminary data.</text>
</comment>
<dbReference type="Gene3D" id="2.30.29.30">
    <property type="entry name" value="Pleckstrin-homology domain (PH domain)/Phosphotyrosine-binding domain (PTB)"/>
    <property type="match status" value="1"/>
</dbReference>
<proteinExistence type="predicted"/>
<dbReference type="PROSITE" id="PS50190">
    <property type="entry name" value="SEC7"/>
    <property type="match status" value="1"/>
</dbReference>
<dbReference type="InterPro" id="IPR041681">
    <property type="entry name" value="PH_9"/>
</dbReference>
<evidence type="ECO:0000313" key="5">
    <source>
        <dbReference type="Proteomes" id="UP000238274"/>
    </source>
</evidence>
<dbReference type="GO" id="GO:0005085">
    <property type="term" value="F:guanyl-nucleotide exchange factor activity"/>
    <property type="evidence" value="ECO:0007669"/>
    <property type="project" value="InterPro"/>
</dbReference>
<feature type="compositionally biased region" description="Polar residues" evidence="1">
    <location>
        <begin position="641"/>
        <end position="655"/>
    </location>
</feature>
<feature type="compositionally biased region" description="Low complexity" evidence="1">
    <location>
        <begin position="990"/>
        <end position="1003"/>
    </location>
</feature>
<evidence type="ECO:0000313" key="4">
    <source>
        <dbReference type="EMBL" id="POW18434.1"/>
    </source>
</evidence>
<sequence length="1677" mass="181486">MRKRSGFFRRKLNTSQSQADPNYEELPTAPSHIKSLDLAFSPTLSEQQGTHRRPLTDDQQNRDLNPTPPVPSIPLSFHPNNAGAQSDQPPPMPLKSRISSNGSRRHSPSSLDREDPQAEPSTPTNSKSLFSSVQETSRKSGHATQQSRHGSPAESLFSHSVSSRSHSPVFSSSKQQPTSPPSSSSNKPWLHPTSRASADRSDPLSPSRAQPRSPSSTNLPPSSLSKTRTVPGSFDSRSSKTRPVLNPSAFLCSSPNALLDGGGQSGSSGGSASQYAVGSITSSLFPESPTTHRLSHLSSTGLSEEDKLRLSLERWNLDYDGILRGGLTSISSALTPKACQSSLAVSPSAPNEHSRQVVHPTGFDLQSAPDIDTLSSSGSMSSFVSATSDLYDPHSQAQDVGISERMLAKPLVLSPSPLQKYNLTKNPSHHLESSAFSAASTCLPSLVNPNRAAMQSRYPAESLDKSPSSLARIRALDLDSSTSISSSSPALILNSVVLSPNQSPSSDGSTPRFNSGSISSPNLGTPGSSNLAGIVVSRANSMKESRNPSVIQVPVARVSSLCRRGFTEDDQAPAPKLLGSLFSPVSRQPSIRPQTTTSQPVSRTTSAETAPSTIDHLAGLTCEDDDSGPESSRLPPGIRLVSTSSEPNPPNSVLTANRPPISVITQPHSRPSAFNNRADPSPFSMSTGRASPTIRTQSNKAGSVRRGNPGLGIKPTMEPDRSPKQHVPQLQRRDLDKSQSTKYGSATDDHRAPRNHQSSPNLRSLRPSTPPDSSFFSVIVSGPQHSGLDSKVMSQAERDILEAHCQSHSLPGSTSSSNPGDPDKPNSPSSNSRHLLIVPGMTPEANALRLAELFWQEDESIIKRRKLTEWLGSPETAQNQLQVLTRRAFMDKFDFKNLRIDLAFRKLCTKMYLKGETQQVDRILAEFSRRYWEQNQSHIYVNADMVHAMTYSILLLNTDLHIVDTTTRMSRSQFIRNTMETVQAQLSTFEPLSSSRSKSSSAEPPRPSTATPEAVRTNLRASSHGSMTSRNRRTSFVDLSRVLPASSTLSQSATRPSMERWRDVLRTGSQPSVKTPHRSHSITSWPSEDEIQSRGGVCSPPPGSAVHRPLNSAENGSPAPKTNGVSKALFDKEIETLLKEIYMAIKSQPIAQIAVSHSQEPGPYDSLQRMTSRRSTQSHGYADTIGPHKRASLRGFGGLAGMLNAAPDLPGARSSSPTPSASTSVSSLPSGMMGYSSNAGSSLNLTNLTTPSIGFVSNLSQSIIREQHEEESLESSQIEDEQSRDSELALLGAPWAKEGILQRKQYWESKGKRHKDRGWAQVFVVIQTGVLKMFQFGNSGGSSGGMGGGAGAGGGEIGATTTTDSDGVSGVGGGNWLPNAQLLGAITLSHALTSVLVSGYSKDRPHVFVLTLSNGASYFFQAGTEELVYEWVSTCNYWAARLSKEPLTGGVSNMEYGWNQLLDTDLASTSEKKEELRECHTDREEMMSIVSGHSGHSHTGLRLRDRLFSSLPLGSPLSPPLIHQANRTSDVEHWSHSATSTDTPNSPHTDSKAASTLNLDRPAHQPSVPEKLTISDWVPPVPPMALSSHPEHVQLESLKRHNSHIQVELEKHNLLRRPMVNLYWNRPTHLHKAMTNWEKKSQYLMAEIIKYTTYLNALESTIKLKLSLSKATSSASH</sequence>
<dbReference type="Pfam" id="PF15410">
    <property type="entry name" value="PH_9"/>
    <property type="match status" value="1"/>
</dbReference>
<feature type="compositionally biased region" description="Polar residues" evidence="1">
    <location>
        <begin position="78"/>
        <end position="87"/>
    </location>
</feature>
<name>A0A2S4W9H5_9BASI</name>
<dbReference type="VEuPathDB" id="FungiDB:PSTT_01254"/>
<organism evidence="4 5">
    <name type="scientific">Puccinia striiformis</name>
    <dbReference type="NCBI Taxonomy" id="27350"/>
    <lineage>
        <taxon>Eukaryota</taxon>
        <taxon>Fungi</taxon>
        <taxon>Dikarya</taxon>
        <taxon>Basidiomycota</taxon>
        <taxon>Pucciniomycotina</taxon>
        <taxon>Pucciniomycetes</taxon>
        <taxon>Pucciniales</taxon>
        <taxon>Pucciniaceae</taxon>
        <taxon>Puccinia</taxon>
    </lineage>
</organism>
<feature type="region of interest" description="Disordered" evidence="1">
    <location>
        <begin position="806"/>
        <end position="834"/>
    </location>
</feature>
<dbReference type="EMBL" id="PKSM01000066">
    <property type="protein sequence ID" value="POW18434.1"/>
    <property type="molecule type" value="Genomic_DNA"/>
</dbReference>
<feature type="region of interest" description="Disordered" evidence="1">
    <location>
        <begin position="499"/>
        <end position="529"/>
    </location>
</feature>
<dbReference type="PANTHER" id="PTHR10663:SF373">
    <property type="entry name" value="PH AND SEC7 DOMAIN-CONTAINING PROTEIN C11E3.11C"/>
    <property type="match status" value="1"/>
</dbReference>
<feature type="compositionally biased region" description="Basic residues" evidence="1">
    <location>
        <begin position="1"/>
        <end position="12"/>
    </location>
</feature>
<feature type="region of interest" description="Disordered" evidence="1">
    <location>
        <begin position="1"/>
        <end position="247"/>
    </location>
</feature>
<dbReference type="OrthoDB" id="2157641at2759"/>
<evidence type="ECO:0008006" key="6">
    <source>
        <dbReference type="Google" id="ProtNLM"/>
    </source>
</evidence>
<feature type="domain" description="PH" evidence="2">
    <location>
        <begin position="1294"/>
        <end position="1440"/>
    </location>
</feature>
<dbReference type="SMART" id="SM00233">
    <property type="entry name" value="PH"/>
    <property type="match status" value="1"/>
</dbReference>
<reference evidence="5" key="2">
    <citation type="journal article" date="2018" name="BMC Genomics">
        <title>Genomic insights into host adaptation between the wheat stripe rust pathogen (Puccinia striiformis f. sp. tritici) and the barley stripe rust pathogen (Puccinia striiformis f. sp. hordei).</title>
        <authorList>
            <person name="Xia C."/>
            <person name="Wang M."/>
            <person name="Yin C."/>
            <person name="Cornejo O.E."/>
            <person name="Hulbert S.H."/>
            <person name="Chen X."/>
        </authorList>
    </citation>
    <scope>NUCLEOTIDE SEQUENCE [LARGE SCALE GENOMIC DNA]</scope>
    <source>
        <strain evidence="5">93TX-2</strain>
    </source>
</reference>
<dbReference type="SMART" id="SM00222">
    <property type="entry name" value="Sec7"/>
    <property type="match status" value="1"/>
</dbReference>
<feature type="region of interest" description="Disordered" evidence="1">
    <location>
        <begin position="1158"/>
        <end position="1189"/>
    </location>
</feature>
<feature type="region of interest" description="Disordered" evidence="1">
    <location>
        <begin position="987"/>
        <end position="1033"/>
    </location>
</feature>
<dbReference type="InterPro" id="IPR023394">
    <property type="entry name" value="Sec7_C_sf"/>
</dbReference>
<feature type="region of interest" description="Disordered" evidence="1">
    <location>
        <begin position="567"/>
        <end position="781"/>
    </location>
</feature>
<feature type="compositionally biased region" description="Low complexity" evidence="1">
    <location>
        <begin position="155"/>
        <end position="188"/>
    </location>
</feature>
<evidence type="ECO:0000259" key="3">
    <source>
        <dbReference type="PROSITE" id="PS50190"/>
    </source>
</evidence>
<protein>
    <recommendedName>
        <fullName evidence="6">SEC7 domain-containing protein</fullName>
    </recommendedName>
</protein>
<dbReference type="VEuPathDB" id="FungiDB:PSHT_05826"/>
<dbReference type="PROSITE" id="PS50003">
    <property type="entry name" value="PH_DOMAIN"/>
    <property type="match status" value="1"/>
</dbReference>
<dbReference type="SUPFAM" id="SSF50729">
    <property type="entry name" value="PH domain-like"/>
    <property type="match status" value="1"/>
</dbReference>
<dbReference type="GO" id="GO:0032012">
    <property type="term" value="P:regulation of ARF protein signal transduction"/>
    <property type="evidence" value="ECO:0007669"/>
    <property type="project" value="InterPro"/>
</dbReference>
<feature type="compositionally biased region" description="Polar residues" evidence="1">
    <location>
        <begin position="1168"/>
        <end position="1179"/>
    </location>
</feature>
<feature type="compositionally biased region" description="Low complexity" evidence="1">
    <location>
        <begin position="815"/>
        <end position="832"/>
    </location>
</feature>
<feature type="region of interest" description="Disordered" evidence="1">
    <location>
        <begin position="1345"/>
        <end position="1364"/>
    </location>
</feature>
<feature type="compositionally biased region" description="Low complexity" evidence="1">
    <location>
        <begin position="203"/>
        <end position="225"/>
    </location>
</feature>
<feature type="region of interest" description="Disordered" evidence="1">
    <location>
        <begin position="1519"/>
        <end position="1554"/>
    </location>
</feature>
<evidence type="ECO:0000259" key="2">
    <source>
        <dbReference type="PROSITE" id="PS50003"/>
    </source>
</evidence>
<feature type="compositionally biased region" description="Polar residues" evidence="1">
    <location>
        <begin position="1536"/>
        <end position="1554"/>
    </location>
</feature>
<feature type="compositionally biased region" description="Polar residues" evidence="1">
    <location>
        <begin position="683"/>
        <end position="701"/>
    </location>
</feature>
<feature type="compositionally biased region" description="Polar residues" evidence="1">
    <location>
        <begin position="119"/>
        <end position="135"/>
    </location>
</feature>
<dbReference type="SUPFAM" id="SSF48425">
    <property type="entry name" value="Sec7 domain"/>
    <property type="match status" value="1"/>
</dbReference>
<feature type="region of interest" description="Disordered" evidence="1">
    <location>
        <begin position="1207"/>
        <end position="1229"/>
    </location>
</feature>
<gene>
    <name evidence="4" type="ORF">PSHT_05826</name>
</gene>
<dbReference type="Gene3D" id="1.10.1000.11">
    <property type="entry name" value="Arf Nucleotide-binding Site Opener,domain 2"/>
    <property type="match status" value="1"/>
</dbReference>
<feature type="domain" description="SEC7" evidence="3">
    <location>
        <begin position="821"/>
        <end position="978"/>
    </location>
</feature>
<dbReference type="InterPro" id="IPR001849">
    <property type="entry name" value="PH_domain"/>
</dbReference>
<reference evidence="4 5" key="1">
    <citation type="submission" date="2017-12" db="EMBL/GenBank/DDBJ databases">
        <title>Gene loss provides genomic basis for host adaptation in cereal stripe rust fungi.</title>
        <authorList>
            <person name="Xia C."/>
        </authorList>
    </citation>
    <scope>NUCLEOTIDE SEQUENCE [LARGE SCALE GENOMIC DNA]</scope>
    <source>
        <strain evidence="4 5">93TX-2</strain>
    </source>
</reference>